<evidence type="ECO:0000313" key="2">
    <source>
        <dbReference type="Proteomes" id="UP000823775"/>
    </source>
</evidence>
<evidence type="ECO:0000313" key="1">
    <source>
        <dbReference type="EMBL" id="MCD9637823.1"/>
    </source>
</evidence>
<dbReference type="EMBL" id="JACEIK010002564">
    <property type="protein sequence ID" value="MCD9637823.1"/>
    <property type="molecule type" value="Genomic_DNA"/>
</dbReference>
<name>A0ABS8UUX4_DATST</name>
<accession>A0ABS8UUX4</accession>
<keyword evidence="2" id="KW-1185">Reference proteome</keyword>
<organism evidence="1 2">
    <name type="scientific">Datura stramonium</name>
    <name type="common">Jimsonweed</name>
    <name type="synonym">Common thornapple</name>
    <dbReference type="NCBI Taxonomy" id="4076"/>
    <lineage>
        <taxon>Eukaryota</taxon>
        <taxon>Viridiplantae</taxon>
        <taxon>Streptophyta</taxon>
        <taxon>Embryophyta</taxon>
        <taxon>Tracheophyta</taxon>
        <taxon>Spermatophyta</taxon>
        <taxon>Magnoliopsida</taxon>
        <taxon>eudicotyledons</taxon>
        <taxon>Gunneridae</taxon>
        <taxon>Pentapetalae</taxon>
        <taxon>asterids</taxon>
        <taxon>lamiids</taxon>
        <taxon>Solanales</taxon>
        <taxon>Solanaceae</taxon>
        <taxon>Solanoideae</taxon>
        <taxon>Datureae</taxon>
        <taxon>Datura</taxon>
    </lineage>
</organism>
<gene>
    <name evidence="1" type="ORF">HAX54_021327</name>
</gene>
<protein>
    <submittedName>
        <fullName evidence="1">Uncharacterized protein</fullName>
    </submittedName>
</protein>
<dbReference type="Proteomes" id="UP000823775">
    <property type="component" value="Unassembled WGS sequence"/>
</dbReference>
<sequence length="175" mass="19699">MPHLQTIVKDLQNAGATQVPSSALGSLRHTCVRLAVHTFPSMVAVIQSHPSHDSACYQNGYEATVDNLGNLYAREDVREDQVAAMMEEMDRRKKMMPPMDIDLNILAAASDSPMADRSHPNDWCVRYNPFEGVVAGAVQDCELPRDEVLPTRDSTRHNDLYWVPPIYSYHEARTF</sequence>
<proteinExistence type="predicted"/>
<comment type="caution">
    <text evidence="1">The sequence shown here is derived from an EMBL/GenBank/DDBJ whole genome shotgun (WGS) entry which is preliminary data.</text>
</comment>
<reference evidence="1 2" key="1">
    <citation type="journal article" date="2021" name="BMC Genomics">
        <title>Datura genome reveals duplications of psychoactive alkaloid biosynthetic genes and high mutation rate following tissue culture.</title>
        <authorList>
            <person name="Rajewski A."/>
            <person name="Carter-House D."/>
            <person name="Stajich J."/>
            <person name="Litt A."/>
        </authorList>
    </citation>
    <scope>NUCLEOTIDE SEQUENCE [LARGE SCALE GENOMIC DNA]</scope>
    <source>
        <strain evidence="1">AR-01</strain>
    </source>
</reference>